<keyword evidence="2 5" id="KW-0812">Transmembrane</keyword>
<keyword evidence="3 5" id="KW-1133">Transmembrane helix</keyword>
<evidence type="ECO:0000256" key="2">
    <source>
        <dbReference type="ARBA" id="ARBA00022692"/>
    </source>
</evidence>
<evidence type="ECO:0000256" key="3">
    <source>
        <dbReference type="ARBA" id="ARBA00022989"/>
    </source>
</evidence>
<feature type="transmembrane region" description="Helical" evidence="5">
    <location>
        <begin position="59"/>
        <end position="82"/>
    </location>
</feature>
<dbReference type="HOGENOM" id="CLU_086785_0_0_1"/>
<evidence type="ECO:0008006" key="8">
    <source>
        <dbReference type="Google" id="ProtNLM"/>
    </source>
</evidence>
<keyword evidence="4 5" id="KW-0472">Membrane</keyword>
<dbReference type="GO" id="GO:0019991">
    <property type="term" value="P:septate junction assembly"/>
    <property type="evidence" value="ECO:0007669"/>
    <property type="project" value="TreeGrafter"/>
</dbReference>
<evidence type="ECO:0000256" key="5">
    <source>
        <dbReference type="SAM" id="Phobius"/>
    </source>
</evidence>
<dbReference type="GO" id="GO:0005918">
    <property type="term" value="C:septate junction"/>
    <property type="evidence" value="ECO:0007669"/>
    <property type="project" value="TreeGrafter"/>
</dbReference>
<dbReference type="Proteomes" id="UP000015104">
    <property type="component" value="Unassembled WGS sequence"/>
</dbReference>
<dbReference type="GO" id="GO:0016020">
    <property type="term" value="C:membrane"/>
    <property type="evidence" value="ECO:0007669"/>
    <property type="project" value="UniProtKB-SubCell"/>
</dbReference>
<proteinExistence type="predicted"/>
<dbReference type="GO" id="GO:0035151">
    <property type="term" value="P:regulation of tube size, open tracheal system"/>
    <property type="evidence" value="ECO:0007669"/>
    <property type="project" value="TreeGrafter"/>
</dbReference>
<evidence type="ECO:0000313" key="6">
    <source>
        <dbReference type="EnsemblMetazoa" id="tetur01g06860.1"/>
    </source>
</evidence>
<dbReference type="EnsemblMetazoa" id="tetur01g06860.1">
    <property type="protein sequence ID" value="tetur01g06860.1"/>
    <property type="gene ID" value="tetur01g06860"/>
</dbReference>
<dbReference type="PANTHER" id="PTHR21284:SF6">
    <property type="entry name" value="SINUOUS"/>
    <property type="match status" value="1"/>
</dbReference>
<reference evidence="6" key="2">
    <citation type="submission" date="2015-06" db="UniProtKB">
        <authorList>
            <consortium name="EnsemblMetazoa"/>
        </authorList>
    </citation>
    <scope>IDENTIFICATION</scope>
</reference>
<evidence type="ECO:0000313" key="7">
    <source>
        <dbReference type="Proteomes" id="UP000015104"/>
    </source>
</evidence>
<organism evidence="6 7">
    <name type="scientific">Tetranychus urticae</name>
    <name type="common">Two-spotted spider mite</name>
    <dbReference type="NCBI Taxonomy" id="32264"/>
    <lineage>
        <taxon>Eukaryota</taxon>
        <taxon>Metazoa</taxon>
        <taxon>Ecdysozoa</taxon>
        <taxon>Arthropoda</taxon>
        <taxon>Chelicerata</taxon>
        <taxon>Arachnida</taxon>
        <taxon>Acari</taxon>
        <taxon>Acariformes</taxon>
        <taxon>Trombidiformes</taxon>
        <taxon>Prostigmata</taxon>
        <taxon>Eleutherengona</taxon>
        <taxon>Raphignathae</taxon>
        <taxon>Tetranychoidea</taxon>
        <taxon>Tetranychidae</taxon>
        <taxon>Tetranychus</taxon>
    </lineage>
</organism>
<dbReference type="Gene3D" id="1.20.140.150">
    <property type="match status" value="1"/>
</dbReference>
<dbReference type="EMBL" id="CAEY01000449">
    <property type="status" value="NOT_ANNOTATED_CDS"/>
    <property type="molecule type" value="Genomic_DNA"/>
</dbReference>
<keyword evidence="7" id="KW-1185">Reference proteome</keyword>
<feature type="transmembrane region" description="Helical" evidence="5">
    <location>
        <begin position="187"/>
        <end position="205"/>
    </location>
</feature>
<dbReference type="AlphaFoldDB" id="T1JRH0"/>
<protein>
    <recommendedName>
        <fullName evidence="8">Claudin</fullName>
    </recommendedName>
</protein>
<dbReference type="PANTHER" id="PTHR21284">
    <property type="entry name" value="EG:80H7.2 PROTEIN"/>
    <property type="match status" value="1"/>
</dbReference>
<dbReference type="Pfam" id="PF13903">
    <property type="entry name" value="Claudin_2"/>
    <property type="match status" value="1"/>
</dbReference>
<dbReference type="InterPro" id="IPR004031">
    <property type="entry name" value="PMP22/EMP/MP20/Claudin"/>
</dbReference>
<evidence type="ECO:0000256" key="1">
    <source>
        <dbReference type="ARBA" id="ARBA00004141"/>
    </source>
</evidence>
<sequence>MVEEKNLSIDMAGYETAKAKARTSSRVSRNNRTTHTTCCQSSLLTRVQIKMVYMSDARLSAFASLALGFITSLIAFCTPYWLASDRRYYGDEFDKLGLWETCFRSIKNPTDFQHFKYYSGCRWVFSYEYVDGQTNLRDFLLPAFFVATQTLYTFGFVFLLLAAIGVLAIQLCFVIDKEMHAMKALSIIMFLSALFCTTACIIFGIKGDDRDWMPDPEHNYLSWSFALAVVGCFFQWVSSILFWVENRILIKKEAKKHSNSYTLEHQKTTFKKATNTTFHVYNGIESIQSHKRIS</sequence>
<comment type="subcellular location">
    <subcellularLocation>
        <location evidence="1">Membrane</location>
        <topology evidence="1">Multi-pass membrane protein</topology>
    </subcellularLocation>
</comment>
<dbReference type="eggNOG" id="ENOG502QV8G">
    <property type="taxonomic scope" value="Eukaryota"/>
</dbReference>
<accession>T1JRH0</accession>
<dbReference type="STRING" id="32264.T1JRH0"/>
<evidence type="ECO:0000256" key="4">
    <source>
        <dbReference type="ARBA" id="ARBA00023136"/>
    </source>
</evidence>
<feature type="transmembrane region" description="Helical" evidence="5">
    <location>
        <begin position="225"/>
        <end position="244"/>
    </location>
</feature>
<name>T1JRH0_TETUR</name>
<reference evidence="7" key="1">
    <citation type="submission" date="2011-08" db="EMBL/GenBank/DDBJ databases">
        <authorList>
            <person name="Rombauts S."/>
        </authorList>
    </citation>
    <scope>NUCLEOTIDE SEQUENCE</scope>
    <source>
        <strain evidence="7">London</strain>
    </source>
</reference>
<feature type="transmembrane region" description="Helical" evidence="5">
    <location>
        <begin position="151"/>
        <end position="175"/>
    </location>
</feature>